<evidence type="ECO:0000313" key="5">
    <source>
        <dbReference type="Proteomes" id="UP000001137"/>
    </source>
</evidence>
<evidence type="ECO:0000256" key="1">
    <source>
        <dbReference type="ARBA" id="ARBA00022679"/>
    </source>
</evidence>
<dbReference type="EMBL" id="CP000852">
    <property type="protein sequence ID" value="ABW02207.1"/>
    <property type="molecule type" value="Genomic_DNA"/>
</dbReference>
<evidence type="ECO:0000256" key="2">
    <source>
        <dbReference type="ARBA" id="ARBA00023315"/>
    </source>
</evidence>
<dbReference type="eggNOG" id="arCOG00833">
    <property type="taxonomic scope" value="Archaea"/>
</dbReference>
<proteinExistence type="predicted"/>
<dbReference type="CDD" id="cd04301">
    <property type="entry name" value="NAT_SF"/>
    <property type="match status" value="1"/>
</dbReference>
<evidence type="ECO:0000259" key="3">
    <source>
        <dbReference type="PROSITE" id="PS51186"/>
    </source>
</evidence>
<dbReference type="STRING" id="397948.Cmaq_1381"/>
<dbReference type="GeneID" id="5709314"/>
<name>A8M8Y8_CALMQ</name>
<dbReference type="Pfam" id="PF00583">
    <property type="entry name" value="Acetyltransf_1"/>
    <property type="match status" value="1"/>
</dbReference>
<dbReference type="Gene3D" id="3.40.630.30">
    <property type="match status" value="1"/>
</dbReference>
<protein>
    <submittedName>
        <fullName evidence="4">GCN5-related N-acetyltransferase</fullName>
    </submittedName>
</protein>
<dbReference type="GO" id="GO:0031415">
    <property type="term" value="C:NatA complex"/>
    <property type="evidence" value="ECO:0007669"/>
    <property type="project" value="InterPro"/>
</dbReference>
<gene>
    <name evidence="4" type="ordered locus">Cmaq_1381</name>
</gene>
<feature type="domain" description="N-acetyltransferase" evidence="3">
    <location>
        <begin position="5"/>
        <end position="150"/>
    </location>
</feature>
<dbReference type="PANTHER" id="PTHR23091">
    <property type="entry name" value="N-TERMINAL ACETYLTRANSFERASE"/>
    <property type="match status" value="1"/>
</dbReference>
<dbReference type="OrthoDB" id="43754at2157"/>
<organism evidence="4 5">
    <name type="scientific">Caldivirga maquilingensis (strain ATCC 700844 / DSM 13496 / JCM 10307 / IC-167)</name>
    <dbReference type="NCBI Taxonomy" id="397948"/>
    <lineage>
        <taxon>Archaea</taxon>
        <taxon>Thermoproteota</taxon>
        <taxon>Thermoprotei</taxon>
        <taxon>Thermoproteales</taxon>
        <taxon>Thermoproteaceae</taxon>
        <taxon>Caldivirga</taxon>
    </lineage>
</organism>
<sequence length="166" mass="18750">MRSGIEVRQCGLNIIDLVEDLERRIFRPSEVYTRGFLEWLCENCSNSSYVAVKDGVYVGYIITCIDRPGQGHVVSLGVLAEYRRMGVGRLLMCSSICRLRGIVDSIVLEVRVSNDAAINLYRSLGFRIHHTIPGYYSDGESAYFMVLDNEYLNQAYLKCQCGSEQG</sequence>
<dbReference type="InterPro" id="IPR045047">
    <property type="entry name" value="Ard1-like"/>
</dbReference>
<reference evidence="4 5" key="1">
    <citation type="submission" date="2007-10" db="EMBL/GenBank/DDBJ databases">
        <title>Complete sequence of Caldivirga maquilingensis IC-167.</title>
        <authorList>
            <consortium name="US DOE Joint Genome Institute"/>
            <person name="Copeland A."/>
            <person name="Lucas S."/>
            <person name="Lapidus A."/>
            <person name="Barry K."/>
            <person name="Glavina del Rio T."/>
            <person name="Dalin E."/>
            <person name="Tice H."/>
            <person name="Pitluck S."/>
            <person name="Saunders E."/>
            <person name="Brettin T."/>
            <person name="Bruce D."/>
            <person name="Detter J.C."/>
            <person name="Han C."/>
            <person name="Schmutz J."/>
            <person name="Larimer F."/>
            <person name="Land M."/>
            <person name="Hauser L."/>
            <person name="Kyrpides N."/>
            <person name="Ivanova N."/>
            <person name="Biddle J.F."/>
            <person name="Zhang Z."/>
            <person name="Fitz-Gibbon S.T."/>
            <person name="Lowe T.M."/>
            <person name="Saltikov C."/>
            <person name="House C.H."/>
            <person name="Richardson P."/>
        </authorList>
    </citation>
    <scope>NUCLEOTIDE SEQUENCE [LARGE SCALE GENOMIC DNA]</scope>
    <source>
        <strain evidence="5">ATCC 700844 / DSM 13496 / JCM 10307 / IC-167</strain>
    </source>
</reference>
<accession>A8M8Y8</accession>
<dbReference type="SUPFAM" id="SSF55729">
    <property type="entry name" value="Acyl-CoA N-acyltransferases (Nat)"/>
    <property type="match status" value="1"/>
</dbReference>
<dbReference type="HOGENOM" id="CLU_013985_23_0_2"/>
<keyword evidence="1 4" id="KW-0808">Transferase</keyword>
<dbReference type="InterPro" id="IPR016181">
    <property type="entry name" value="Acyl_CoA_acyltransferase"/>
</dbReference>
<dbReference type="RefSeq" id="WP_012186426.1">
    <property type="nucleotide sequence ID" value="NC_009954.1"/>
</dbReference>
<dbReference type="InterPro" id="IPR000182">
    <property type="entry name" value="GNAT_dom"/>
</dbReference>
<dbReference type="PROSITE" id="PS51186">
    <property type="entry name" value="GNAT"/>
    <property type="match status" value="1"/>
</dbReference>
<dbReference type="AlphaFoldDB" id="A8M8Y8"/>
<dbReference type="Proteomes" id="UP000001137">
    <property type="component" value="Chromosome"/>
</dbReference>
<dbReference type="KEGG" id="cma:Cmaq_1381"/>
<keyword evidence="5" id="KW-1185">Reference proteome</keyword>
<evidence type="ECO:0000313" key="4">
    <source>
        <dbReference type="EMBL" id="ABW02207.1"/>
    </source>
</evidence>
<dbReference type="GO" id="GO:0004596">
    <property type="term" value="F:protein-N-terminal amino-acid acetyltransferase activity"/>
    <property type="evidence" value="ECO:0007669"/>
    <property type="project" value="InterPro"/>
</dbReference>
<dbReference type="PANTHER" id="PTHR23091:SF4">
    <property type="entry name" value="N-TERMINAL AMINO-ACID N(ALPHA)-ACETYLTRANSFERASE NATA"/>
    <property type="match status" value="1"/>
</dbReference>
<keyword evidence="2" id="KW-0012">Acyltransferase</keyword>